<dbReference type="Proteomes" id="UP000001369">
    <property type="component" value="Chromosome"/>
</dbReference>
<dbReference type="InterPro" id="IPR002577">
    <property type="entry name" value="HTH_HxlR"/>
</dbReference>
<dbReference type="CDD" id="cd00090">
    <property type="entry name" value="HTH_ARSR"/>
    <property type="match status" value="1"/>
</dbReference>
<dbReference type="KEGG" id="saf:SULAZ_1267"/>
<organism evidence="5 6">
    <name type="scientific">Sulfurihydrogenibium azorense (strain DSM 15241 / OCM 825 / Az-Fu1)</name>
    <dbReference type="NCBI Taxonomy" id="204536"/>
    <lineage>
        <taxon>Bacteria</taxon>
        <taxon>Pseudomonadati</taxon>
        <taxon>Aquificota</taxon>
        <taxon>Aquificia</taxon>
        <taxon>Aquificales</taxon>
        <taxon>Hydrogenothermaceae</taxon>
        <taxon>Sulfurihydrogenibium</taxon>
    </lineage>
</organism>
<dbReference type="InterPro" id="IPR011991">
    <property type="entry name" value="ArsR-like_HTH"/>
</dbReference>
<keyword evidence="2" id="KW-0238">DNA-binding</keyword>
<dbReference type="EMBL" id="CP001229">
    <property type="protein sequence ID" value="ACN98832.1"/>
    <property type="molecule type" value="Genomic_DNA"/>
</dbReference>
<accession>C1DVU9</accession>
<keyword evidence="3" id="KW-0804">Transcription</keyword>
<dbReference type="Gene3D" id="1.10.10.10">
    <property type="entry name" value="Winged helix-like DNA-binding domain superfamily/Winged helix DNA-binding domain"/>
    <property type="match status" value="1"/>
</dbReference>
<protein>
    <submittedName>
        <fullName evidence="5">Transcriptional regulator</fullName>
    </submittedName>
</protein>
<evidence type="ECO:0000313" key="5">
    <source>
        <dbReference type="EMBL" id="ACN98832.1"/>
    </source>
</evidence>
<dbReference type="PANTHER" id="PTHR33204:SF29">
    <property type="entry name" value="TRANSCRIPTIONAL REGULATOR"/>
    <property type="match status" value="1"/>
</dbReference>
<dbReference type="SUPFAM" id="SSF46785">
    <property type="entry name" value="Winged helix' DNA-binding domain"/>
    <property type="match status" value="1"/>
</dbReference>
<keyword evidence="6" id="KW-1185">Reference proteome</keyword>
<gene>
    <name evidence="5" type="ordered locus">SULAZ_1267</name>
</gene>
<dbReference type="InterPro" id="IPR036388">
    <property type="entry name" value="WH-like_DNA-bd_sf"/>
</dbReference>
<evidence type="ECO:0000256" key="2">
    <source>
        <dbReference type="ARBA" id="ARBA00023125"/>
    </source>
</evidence>
<dbReference type="Pfam" id="PF01638">
    <property type="entry name" value="HxlR"/>
    <property type="match status" value="1"/>
</dbReference>
<dbReference type="HOGENOM" id="CLU_111585_5_3_0"/>
<dbReference type="PANTHER" id="PTHR33204">
    <property type="entry name" value="TRANSCRIPTIONAL REGULATOR, MARR FAMILY"/>
    <property type="match status" value="1"/>
</dbReference>
<evidence type="ECO:0000256" key="1">
    <source>
        <dbReference type="ARBA" id="ARBA00023015"/>
    </source>
</evidence>
<keyword evidence="1" id="KW-0805">Transcription regulation</keyword>
<evidence type="ECO:0000256" key="3">
    <source>
        <dbReference type="ARBA" id="ARBA00023163"/>
    </source>
</evidence>
<dbReference type="InterPro" id="IPR036390">
    <property type="entry name" value="WH_DNA-bd_sf"/>
</dbReference>
<dbReference type="GO" id="GO:0003677">
    <property type="term" value="F:DNA binding"/>
    <property type="evidence" value="ECO:0007669"/>
    <property type="project" value="UniProtKB-KW"/>
</dbReference>
<dbReference type="STRING" id="204536.SULAZ_1267"/>
<dbReference type="OrthoDB" id="9791143at2"/>
<name>C1DVU9_SULAA</name>
<dbReference type="AlphaFoldDB" id="C1DVU9"/>
<feature type="domain" description="HTH hxlR-type" evidence="4">
    <location>
        <begin position="4"/>
        <end position="102"/>
    </location>
</feature>
<dbReference type="PROSITE" id="PS51118">
    <property type="entry name" value="HTH_HXLR"/>
    <property type="match status" value="1"/>
</dbReference>
<sequence length="120" mass="14070">MNECPIEITLNIISGKWKFLIIKELIDGPKRFSQLNRSIKGINQRMLTKQLRELEREGIIERKVYPQIPPKVEYSLTDLGEKLHPVLLTLHQWGVEYIKSKGVDTSYKECETKLQFTQKV</sequence>
<dbReference type="RefSeq" id="WP_012674153.1">
    <property type="nucleotide sequence ID" value="NC_012438.1"/>
</dbReference>
<evidence type="ECO:0000259" key="4">
    <source>
        <dbReference type="PROSITE" id="PS51118"/>
    </source>
</evidence>
<evidence type="ECO:0000313" key="6">
    <source>
        <dbReference type="Proteomes" id="UP000001369"/>
    </source>
</evidence>
<dbReference type="GO" id="GO:0006355">
    <property type="term" value="P:regulation of DNA-templated transcription"/>
    <property type="evidence" value="ECO:0007669"/>
    <property type="project" value="UniProtKB-ARBA"/>
</dbReference>
<proteinExistence type="predicted"/>
<dbReference type="eggNOG" id="COG1733">
    <property type="taxonomic scope" value="Bacteria"/>
</dbReference>
<reference evidence="5 6" key="1">
    <citation type="journal article" date="2009" name="J. Bacteriol.">
        <title>Complete and draft genome sequences of six members of the Aquificales.</title>
        <authorList>
            <person name="Reysenbach A.L."/>
            <person name="Hamamura N."/>
            <person name="Podar M."/>
            <person name="Griffiths E."/>
            <person name="Ferreira S."/>
            <person name="Hochstein R."/>
            <person name="Heidelberg J."/>
            <person name="Johnson J."/>
            <person name="Mead D."/>
            <person name="Pohorille A."/>
            <person name="Sarmiento M."/>
            <person name="Schweighofer K."/>
            <person name="Seshadri R."/>
            <person name="Voytek M.A."/>
        </authorList>
    </citation>
    <scope>NUCLEOTIDE SEQUENCE [LARGE SCALE GENOMIC DNA]</scope>
    <source>
        <strain evidence="6">Az-Fu1 / DSM 15241 / OCM 825</strain>
    </source>
</reference>